<evidence type="ECO:0000256" key="4">
    <source>
        <dbReference type="ARBA" id="ARBA00022660"/>
    </source>
</evidence>
<dbReference type="Pfam" id="PF04800">
    <property type="entry name" value="NDUS4"/>
    <property type="match status" value="1"/>
</dbReference>
<keyword evidence="3 10" id="KW-0813">Transport</keyword>
<evidence type="ECO:0000256" key="7">
    <source>
        <dbReference type="ARBA" id="ARBA00022982"/>
    </source>
</evidence>
<keyword evidence="5 10" id="KW-0999">Mitochondrion inner membrane</keyword>
<proteinExistence type="inferred from homology"/>
<gene>
    <name evidence="12" type="ORF">PMAYCL1PPCAC_06096</name>
</gene>
<evidence type="ECO:0000313" key="13">
    <source>
        <dbReference type="Proteomes" id="UP001328107"/>
    </source>
</evidence>
<evidence type="ECO:0000256" key="9">
    <source>
        <dbReference type="ARBA" id="ARBA00023136"/>
    </source>
</evidence>
<keyword evidence="4 10" id="KW-0679">Respiratory chain</keyword>
<evidence type="ECO:0000256" key="5">
    <source>
        <dbReference type="ARBA" id="ARBA00022792"/>
    </source>
</evidence>
<reference evidence="13" key="1">
    <citation type="submission" date="2022-10" db="EMBL/GenBank/DDBJ databases">
        <title>Genome assembly of Pristionchus species.</title>
        <authorList>
            <person name="Yoshida K."/>
            <person name="Sommer R.J."/>
        </authorList>
    </citation>
    <scope>NUCLEOTIDE SEQUENCE [LARGE SCALE GENOMIC DNA]</scope>
    <source>
        <strain evidence="13">RS5460</strain>
    </source>
</reference>
<sequence>MLRSLTPLVRLSSRAFAMDVHSSAGVKQQQMAGVLGGMPKKYQPPKAKAAKPAAAKTTEPPYQPAPRIARVYKMPTELPYWGWDSTKVWKIDIDNPDCLENDMVGFTPTDPLSDVSMQDIHRMEFPSKEEAVEYCQRNNWAVTLDDI</sequence>
<evidence type="ECO:0000256" key="3">
    <source>
        <dbReference type="ARBA" id="ARBA00022448"/>
    </source>
</evidence>
<evidence type="ECO:0000256" key="10">
    <source>
        <dbReference type="RuleBase" id="RU367010"/>
    </source>
</evidence>
<keyword evidence="13" id="KW-1185">Reference proteome</keyword>
<dbReference type="GO" id="GO:0022900">
    <property type="term" value="P:electron transport chain"/>
    <property type="evidence" value="ECO:0007669"/>
    <property type="project" value="InterPro"/>
</dbReference>
<accession>A0AAN5CC52</accession>
<evidence type="ECO:0000256" key="11">
    <source>
        <dbReference type="SAM" id="MobiDB-lite"/>
    </source>
</evidence>
<keyword evidence="9 10" id="KW-0472">Membrane</keyword>
<dbReference type="InterPro" id="IPR006885">
    <property type="entry name" value="NADH_UbQ_FeS_4_mit-like"/>
</dbReference>
<dbReference type="Gene3D" id="3.30.160.190">
    <property type="entry name" value="atu1810 like domain"/>
    <property type="match status" value="1"/>
</dbReference>
<feature type="region of interest" description="Disordered" evidence="11">
    <location>
        <begin position="42"/>
        <end position="62"/>
    </location>
</feature>
<evidence type="ECO:0000256" key="8">
    <source>
        <dbReference type="ARBA" id="ARBA00023128"/>
    </source>
</evidence>
<dbReference type="AlphaFoldDB" id="A0AAN5CC52"/>
<organism evidence="12 13">
    <name type="scientific">Pristionchus mayeri</name>
    <dbReference type="NCBI Taxonomy" id="1317129"/>
    <lineage>
        <taxon>Eukaryota</taxon>
        <taxon>Metazoa</taxon>
        <taxon>Ecdysozoa</taxon>
        <taxon>Nematoda</taxon>
        <taxon>Chromadorea</taxon>
        <taxon>Rhabditida</taxon>
        <taxon>Rhabditina</taxon>
        <taxon>Diplogasteromorpha</taxon>
        <taxon>Diplogasteroidea</taxon>
        <taxon>Neodiplogasteridae</taxon>
        <taxon>Pristionchus</taxon>
    </lineage>
</organism>
<keyword evidence="6 10" id="KW-0809">Transit peptide</keyword>
<dbReference type="EMBL" id="BTRK01000002">
    <property type="protein sequence ID" value="GMR35901.1"/>
    <property type="molecule type" value="Genomic_DNA"/>
</dbReference>
<evidence type="ECO:0000313" key="12">
    <source>
        <dbReference type="EMBL" id="GMR35901.1"/>
    </source>
</evidence>
<comment type="similarity">
    <text evidence="1 10">Belongs to the complex I NDUFS4 subunit family.</text>
</comment>
<dbReference type="GO" id="GO:0005743">
    <property type="term" value="C:mitochondrial inner membrane"/>
    <property type="evidence" value="ECO:0007669"/>
    <property type="project" value="UniProtKB-SubCell"/>
</dbReference>
<dbReference type="InterPro" id="IPR038532">
    <property type="entry name" value="NDUFS4-like_sf"/>
</dbReference>
<comment type="subcellular location">
    <subcellularLocation>
        <location evidence="10">Mitochondrion inner membrane</location>
        <topology evidence="10">Peripheral membrane protein</topology>
        <orientation evidence="10">Matrix side</orientation>
    </subcellularLocation>
</comment>
<evidence type="ECO:0000256" key="6">
    <source>
        <dbReference type="ARBA" id="ARBA00022946"/>
    </source>
</evidence>
<keyword evidence="8 10" id="KW-0496">Mitochondrion</keyword>
<evidence type="ECO:0000256" key="1">
    <source>
        <dbReference type="ARBA" id="ARBA00005882"/>
    </source>
</evidence>
<keyword evidence="7 10" id="KW-0249">Electron transport</keyword>
<comment type="function">
    <text evidence="10">Accessory subunit of the mitochondrial membrane respiratory chain NADH dehydrogenase (Complex I), that is believed not to be involved in catalysis. Complex I functions in the transfer of electrons from NADH to the respiratory chain. The immediate electron acceptor for the enzyme is believed to be ubiquinone.</text>
</comment>
<feature type="compositionally biased region" description="Low complexity" evidence="11">
    <location>
        <begin position="42"/>
        <end position="60"/>
    </location>
</feature>
<name>A0AAN5CC52_9BILA</name>
<protein>
    <recommendedName>
        <fullName evidence="2 10">NADH dehydrogenase [ubiquinone] iron-sulfur protein 4, mitochondrial</fullName>
    </recommendedName>
</protein>
<dbReference type="Proteomes" id="UP001328107">
    <property type="component" value="Unassembled WGS sequence"/>
</dbReference>
<comment type="caution">
    <text evidence="12">The sequence shown here is derived from an EMBL/GenBank/DDBJ whole genome shotgun (WGS) entry which is preliminary data.</text>
</comment>
<evidence type="ECO:0000256" key="2">
    <source>
        <dbReference type="ARBA" id="ARBA00015796"/>
    </source>
</evidence>